<protein>
    <submittedName>
        <fullName evidence="2">Uncharacterized protein</fullName>
    </submittedName>
</protein>
<accession>A0A1M4VCY5</accession>
<keyword evidence="3" id="KW-1185">Reference proteome</keyword>
<proteinExistence type="predicted"/>
<feature type="compositionally biased region" description="Gly residues" evidence="1">
    <location>
        <begin position="37"/>
        <end position="54"/>
    </location>
</feature>
<sequence>MGLLTPKGKKGDKKGSAAPKHAAQGSKFITNKSSKSAGGGFVKKGMTGGSQRGS</sequence>
<name>A0A1M4VCY5_9BACT</name>
<evidence type="ECO:0000313" key="2">
    <source>
        <dbReference type="EMBL" id="SHE66806.1"/>
    </source>
</evidence>
<dbReference type="EMBL" id="FQUU01000003">
    <property type="protein sequence ID" value="SHE66806.1"/>
    <property type="molecule type" value="Genomic_DNA"/>
</dbReference>
<dbReference type="Proteomes" id="UP000184048">
    <property type="component" value="Unassembled WGS sequence"/>
</dbReference>
<gene>
    <name evidence="2" type="ORF">SAMN02745131_00816</name>
</gene>
<feature type="compositionally biased region" description="Polar residues" evidence="1">
    <location>
        <begin position="27"/>
        <end position="36"/>
    </location>
</feature>
<dbReference type="RefSeq" id="WP_175546010.1">
    <property type="nucleotide sequence ID" value="NZ_FQUU01000003.1"/>
</dbReference>
<feature type="region of interest" description="Disordered" evidence="1">
    <location>
        <begin position="1"/>
        <end position="54"/>
    </location>
</feature>
<dbReference type="AlphaFoldDB" id="A0A1M4VCY5"/>
<evidence type="ECO:0000256" key="1">
    <source>
        <dbReference type="SAM" id="MobiDB-lite"/>
    </source>
</evidence>
<organism evidence="2 3">
    <name type="scientific">Flavisolibacter ginsengisoli DSM 18119</name>
    <dbReference type="NCBI Taxonomy" id="1121884"/>
    <lineage>
        <taxon>Bacteria</taxon>
        <taxon>Pseudomonadati</taxon>
        <taxon>Bacteroidota</taxon>
        <taxon>Chitinophagia</taxon>
        <taxon>Chitinophagales</taxon>
        <taxon>Chitinophagaceae</taxon>
        <taxon>Flavisolibacter</taxon>
    </lineage>
</organism>
<evidence type="ECO:0000313" key="3">
    <source>
        <dbReference type="Proteomes" id="UP000184048"/>
    </source>
</evidence>
<reference evidence="2 3" key="1">
    <citation type="submission" date="2016-11" db="EMBL/GenBank/DDBJ databases">
        <authorList>
            <person name="Jaros S."/>
            <person name="Januszkiewicz K."/>
            <person name="Wedrychowicz H."/>
        </authorList>
    </citation>
    <scope>NUCLEOTIDE SEQUENCE [LARGE SCALE GENOMIC DNA]</scope>
    <source>
        <strain evidence="2 3">DSM 18119</strain>
    </source>
</reference>